<evidence type="ECO:0000256" key="1">
    <source>
        <dbReference type="SAM" id="MobiDB-lite"/>
    </source>
</evidence>
<evidence type="ECO:0000259" key="2">
    <source>
        <dbReference type="Pfam" id="PF25534"/>
    </source>
</evidence>
<feature type="region of interest" description="Disordered" evidence="1">
    <location>
        <begin position="417"/>
        <end position="469"/>
    </location>
</feature>
<evidence type="ECO:0000313" key="3">
    <source>
        <dbReference type="EMBL" id="KAK5703163.1"/>
    </source>
</evidence>
<dbReference type="InterPro" id="IPR057678">
    <property type="entry name" value="DUF7918"/>
</dbReference>
<feature type="region of interest" description="Disordered" evidence="1">
    <location>
        <begin position="313"/>
        <end position="351"/>
    </location>
</feature>
<accession>A0AAN7W8W1</accession>
<feature type="region of interest" description="Disordered" evidence="1">
    <location>
        <begin position="363"/>
        <end position="399"/>
    </location>
</feature>
<evidence type="ECO:0000313" key="4">
    <source>
        <dbReference type="Proteomes" id="UP001310594"/>
    </source>
</evidence>
<gene>
    <name evidence="3" type="ORF">LTR97_004112</name>
</gene>
<name>A0AAN7W8W1_9PEZI</name>
<comment type="caution">
    <text evidence="3">The sequence shown here is derived from an EMBL/GenBank/DDBJ whole genome shotgun (WGS) entry which is preliminary data.</text>
</comment>
<feature type="compositionally biased region" description="Polar residues" evidence="1">
    <location>
        <begin position="439"/>
        <end position="464"/>
    </location>
</feature>
<dbReference type="AlphaFoldDB" id="A0AAN7W8W1"/>
<reference evidence="3" key="1">
    <citation type="submission" date="2023-08" db="EMBL/GenBank/DDBJ databases">
        <title>Black Yeasts Isolated from many extreme environments.</title>
        <authorList>
            <person name="Coleine C."/>
            <person name="Stajich J.E."/>
            <person name="Selbmann L."/>
        </authorList>
    </citation>
    <scope>NUCLEOTIDE SEQUENCE</scope>
    <source>
        <strain evidence="3">CCFEE 5810</strain>
    </source>
</reference>
<dbReference type="EMBL" id="JAVRQU010000005">
    <property type="protein sequence ID" value="KAK5703163.1"/>
    <property type="molecule type" value="Genomic_DNA"/>
</dbReference>
<sequence>MEAIQSGGAVFDSKTGAIVCTHPRKSKDAYHVYTAPTTSEHFANGKNIAYIIAPDENECWAFSVTLPAFYPWKKGSAVSVKFTIDGTITRSRLLVRPKGAHPVQCTVSNFVDYKDGKRVLCGFEFQKVESDDDPAFLPADQELDELAARSRLDITLQAVMVTQRKRTKEERKQAFFDNEPEPETMQLPSVTSERLVEKYGKAHFTRYVRINQAKSLRLTHHDSHRVLREMWQPRAPVSDKITFWNPIKDDAGIEHETKFTVFYTSRAWLEKAGILQSFTRVHTQPHANKSQPQALMTPDTLSVAAMLPKRIGKRVRPDVASSQGRRWKGKKAVRSTMAQSAPMVGSSALEEDCDDEEVLPHTRELSERLYSSTPDPLRRAIGQASSGRVRMDGGSGYEEHGTIVHAGMVEAGNYQPATAETEDGESGDESHPTDVATGRQASPAPSQPAVSTTEVDTSQGSSDSAADMLTRLEARMNEMAAEMARIKSATQQQ</sequence>
<dbReference type="Pfam" id="PF25534">
    <property type="entry name" value="DUF7918"/>
    <property type="match status" value="1"/>
</dbReference>
<feature type="domain" description="DUF7918" evidence="2">
    <location>
        <begin position="36"/>
        <end position="174"/>
    </location>
</feature>
<organism evidence="3 4">
    <name type="scientific">Elasticomyces elasticus</name>
    <dbReference type="NCBI Taxonomy" id="574655"/>
    <lineage>
        <taxon>Eukaryota</taxon>
        <taxon>Fungi</taxon>
        <taxon>Dikarya</taxon>
        <taxon>Ascomycota</taxon>
        <taxon>Pezizomycotina</taxon>
        <taxon>Dothideomycetes</taxon>
        <taxon>Dothideomycetidae</taxon>
        <taxon>Mycosphaerellales</taxon>
        <taxon>Teratosphaeriaceae</taxon>
        <taxon>Elasticomyces</taxon>
    </lineage>
</organism>
<dbReference type="Proteomes" id="UP001310594">
    <property type="component" value="Unassembled WGS sequence"/>
</dbReference>
<proteinExistence type="predicted"/>
<protein>
    <recommendedName>
        <fullName evidence="2">DUF7918 domain-containing protein</fullName>
    </recommendedName>
</protein>